<proteinExistence type="predicted"/>
<evidence type="ECO:0000256" key="1">
    <source>
        <dbReference type="ARBA" id="ARBA00012528"/>
    </source>
</evidence>
<dbReference type="Gene3D" id="3.30.70.270">
    <property type="match status" value="1"/>
</dbReference>
<feature type="transmembrane region" description="Helical" evidence="3">
    <location>
        <begin position="43"/>
        <end position="62"/>
    </location>
</feature>
<evidence type="ECO:0000259" key="4">
    <source>
        <dbReference type="PROSITE" id="PS50887"/>
    </source>
</evidence>
<dbReference type="PANTHER" id="PTHR45138">
    <property type="entry name" value="REGULATORY COMPONENTS OF SENSORY TRANSDUCTION SYSTEM"/>
    <property type="match status" value="1"/>
</dbReference>
<organism evidence="5 6">
    <name type="scientific">Methylorubrum zatmanii</name>
    <dbReference type="NCBI Taxonomy" id="29429"/>
    <lineage>
        <taxon>Bacteria</taxon>
        <taxon>Pseudomonadati</taxon>
        <taxon>Pseudomonadota</taxon>
        <taxon>Alphaproteobacteria</taxon>
        <taxon>Hyphomicrobiales</taxon>
        <taxon>Methylobacteriaceae</taxon>
        <taxon>Methylorubrum</taxon>
    </lineage>
</organism>
<dbReference type="RefSeq" id="WP_192281480.1">
    <property type="nucleotide sequence ID" value="NZ_JBHSTT010000044.1"/>
</dbReference>
<feature type="transmembrane region" description="Helical" evidence="3">
    <location>
        <begin position="125"/>
        <end position="144"/>
    </location>
</feature>
<comment type="caution">
    <text evidence="5">The sequence shown here is derived from an EMBL/GenBank/DDBJ whole genome shotgun (WGS) entry which is preliminary data.</text>
</comment>
<keyword evidence="6" id="KW-1185">Reference proteome</keyword>
<dbReference type="InterPro" id="IPR043128">
    <property type="entry name" value="Rev_trsase/Diguanyl_cyclase"/>
</dbReference>
<evidence type="ECO:0000313" key="5">
    <source>
        <dbReference type="EMBL" id="MFC6390482.1"/>
    </source>
</evidence>
<dbReference type="Pfam" id="PF00990">
    <property type="entry name" value="GGDEF"/>
    <property type="match status" value="1"/>
</dbReference>
<dbReference type="EMBL" id="JBHSTT010000044">
    <property type="protein sequence ID" value="MFC6390482.1"/>
    <property type="molecule type" value="Genomic_DNA"/>
</dbReference>
<evidence type="ECO:0000313" key="6">
    <source>
        <dbReference type="Proteomes" id="UP001596237"/>
    </source>
</evidence>
<dbReference type="Proteomes" id="UP001596237">
    <property type="component" value="Unassembled WGS sequence"/>
</dbReference>
<evidence type="ECO:0000256" key="2">
    <source>
        <dbReference type="ARBA" id="ARBA00034247"/>
    </source>
</evidence>
<comment type="catalytic activity">
    <reaction evidence="2">
        <text>2 GTP = 3',3'-c-di-GMP + 2 diphosphate</text>
        <dbReference type="Rhea" id="RHEA:24898"/>
        <dbReference type="ChEBI" id="CHEBI:33019"/>
        <dbReference type="ChEBI" id="CHEBI:37565"/>
        <dbReference type="ChEBI" id="CHEBI:58805"/>
        <dbReference type="EC" id="2.7.7.65"/>
    </reaction>
</comment>
<sequence>MESLATPRGMIDSRSTLDRLLRFTPAVAELYERDHGRERVAELRGTALAGIGFYSLCSLTNVVLVPDILWLSVVSRFLCFTPMAMLLIWGVGHVGAVQRERLVLAGMLGAICPQIPLSWLTHSPLGAYTFSEFALALLFGNLVLALRFSHAIVLTVVTFLSVGLTIATKPGLDDGLRMALLLQFATASGISLFANYRMEARRCRDYLAGLRARLLREAAEQARQRFQDLSLTDALTGLPNRRALDLRLDAWLAQDRPVAVVMVDIDHFKRFNDILGHPAGDACLRRVAEALAALAGGRSDSLCARYGGEEFAVVLASGTRGEAVSLAADLVEAVTALGIPHPGSRDRHGRVTISVGVAFRDETAVAGTQSDGKAALLGAADRALYDAKRRGRNRAVIDEPASPGLRWA</sequence>
<keyword evidence="3" id="KW-1133">Transmembrane helix</keyword>
<reference evidence="6" key="1">
    <citation type="journal article" date="2019" name="Int. J. Syst. Evol. Microbiol.">
        <title>The Global Catalogue of Microorganisms (GCM) 10K type strain sequencing project: providing services to taxonomists for standard genome sequencing and annotation.</title>
        <authorList>
            <consortium name="The Broad Institute Genomics Platform"/>
            <consortium name="The Broad Institute Genome Sequencing Center for Infectious Disease"/>
            <person name="Wu L."/>
            <person name="Ma J."/>
        </authorList>
    </citation>
    <scope>NUCLEOTIDE SEQUENCE [LARGE SCALE GENOMIC DNA]</scope>
    <source>
        <strain evidence="6">CCUG 36916</strain>
    </source>
</reference>
<feature type="transmembrane region" description="Helical" evidence="3">
    <location>
        <begin position="151"/>
        <end position="172"/>
    </location>
</feature>
<name>A0ABW1WSP9_9HYPH</name>
<dbReference type="SMART" id="SM00267">
    <property type="entry name" value="GGDEF"/>
    <property type="match status" value="1"/>
</dbReference>
<feature type="domain" description="GGDEF" evidence="4">
    <location>
        <begin position="256"/>
        <end position="400"/>
    </location>
</feature>
<dbReference type="InterPro" id="IPR050469">
    <property type="entry name" value="Diguanylate_Cyclase"/>
</dbReference>
<dbReference type="PROSITE" id="PS50887">
    <property type="entry name" value="GGDEF"/>
    <property type="match status" value="1"/>
</dbReference>
<evidence type="ECO:0000256" key="3">
    <source>
        <dbReference type="SAM" id="Phobius"/>
    </source>
</evidence>
<keyword evidence="3" id="KW-0812">Transmembrane</keyword>
<feature type="transmembrane region" description="Helical" evidence="3">
    <location>
        <begin position="68"/>
        <end position="90"/>
    </location>
</feature>
<accession>A0ABW1WSP9</accession>
<gene>
    <name evidence="5" type="ORF">ACFQDP_14230</name>
</gene>
<dbReference type="EC" id="2.7.7.65" evidence="1"/>
<dbReference type="NCBIfam" id="TIGR00254">
    <property type="entry name" value="GGDEF"/>
    <property type="match status" value="1"/>
</dbReference>
<feature type="transmembrane region" description="Helical" evidence="3">
    <location>
        <begin position="102"/>
        <end position="119"/>
    </location>
</feature>
<keyword evidence="3" id="KW-0472">Membrane</keyword>
<dbReference type="PANTHER" id="PTHR45138:SF9">
    <property type="entry name" value="DIGUANYLATE CYCLASE DGCM-RELATED"/>
    <property type="match status" value="1"/>
</dbReference>
<dbReference type="InterPro" id="IPR029787">
    <property type="entry name" value="Nucleotide_cyclase"/>
</dbReference>
<dbReference type="CDD" id="cd01949">
    <property type="entry name" value="GGDEF"/>
    <property type="match status" value="1"/>
</dbReference>
<dbReference type="SUPFAM" id="SSF55073">
    <property type="entry name" value="Nucleotide cyclase"/>
    <property type="match status" value="1"/>
</dbReference>
<feature type="transmembrane region" description="Helical" evidence="3">
    <location>
        <begin position="178"/>
        <end position="196"/>
    </location>
</feature>
<protein>
    <recommendedName>
        <fullName evidence="1">diguanylate cyclase</fullName>
        <ecNumber evidence="1">2.7.7.65</ecNumber>
    </recommendedName>
</protein>
<dbReference type="InterPro" id="IPR000160">
    <property type="entry name" value="GGDEF_dom"/>
</dbReference>